<evidence type="ECO:0000256" key="7">
    <source>
        <dbReference type="SAM" id="MobiDB-lite"/>
    </source>
</evidence>
<dbReference type="SMART" id="SM01264">
    <property type="entry name" value="M16C_associated"/>
    <property type="match status" value="1"/>
</dbReference>
<dbReference type="GeneID" id="92180312"/>
<evidence type="ECO:0000256" key="3">
    <source>
        <dbReference type="ARBA" id="ARBA00011853"/>
    </source>
</evidence>
<dbReference type="RefSeq" id="XP_066803665.1">
    <property type="nucleotide sequence ID" value="XM_066946164.1"/>
</dbReference>
<evidence type="ECO:0000313" key="9">
    <source>
        <dbReference type="EMBL" id="KAK8858824.1"/>
    </source>
</evidence>
<comment type="caution">
    <text evidence="9">The sequence shown here is derived from an EMBL/GenBank/DDBJ whole genome shotgun (WGS) entry which is preliminary data.</text>
</comment>
<comment type="function">
    <text evidence="6">Degrades mitochondrial transit peptides after their cleavage in the intermembrane space or in the matrix, and presequence peptides; clearance of these peptides is required to keep the presequence processing machinery running. Preferentially cleaves the N-terminal side of paired basic amino acid residues. Also degrades other unstructured peptides. May function as an ATP-dependent peptidase as opposed to a metalloendopeptidase.</text>
</comment>
<dbReference type="AlphaFoldDB" id="A0AAW0YZP9"/>
<evidence type="ECO:0000313" key="10">
    <source>
        <dbReference type="Proteomes" id="UP001388673"/>
    </source>
</evidence>
<evidence type="ECO:0000256" key="1">
    <source>
        <dbReference type="ARBA" id="ARBA00004569"/>
    </source>
</evidence>
<feature type="region of interest" description="Disordered" evidence="7">
    <location>
        <begin position="1024"/>
        <end position="1068"/>
    </location>
</feature>
<dbReference type="PANTHER" id="PTHR43016">
    <property type="entry name" value="PRESEQUENCE PROTEASE"/>
    <property type="match status" value="1"/>
</dbReference>
<comment type="similarity">
    <text evidence="2">Belongs to the peptidase M16 family. PreP subfamily.</text>
</comment>
<dbReference type="Gene3D" id="3.30.830.10">
    <property type="entry name" value="Metalloenzyme, LuxS/M16 peptidase-like"/>
    <property type="match status" value="4"/>
</dbReference>
<comment type="subcellular location">
    <subcellularLocation>
        <location evidence="1">Mitochondrion intermembrane space</location>
    </subcellularLocation>
</comment>
<evidence type="ECO:0000256" key="5">
    <source>
        <dbReference type="ARBA" id="ARBA00034552"/>
    </source>
</evidence>
<keyword evidence="10" id="KW-1185">Reference proteome</keyword>
<name>A0AAW0YZP9_9TREE</name>
<comment type="subunit">
    <text evidence="3">Monomer and homodimer; homodimerization is induced by binding of the substrate.</text>
</comment>
<organism evidence="9 10">
    <name type="scientific">Kwoniella newhampshirensis</name>
    <dbReference type="NCBI Taxonomy" id="1651941"/>
    <lineage>
        <taxon>Eukaryota</taxon>
        <taxon>Fungi</taxon>
        <taxon>Dikarya</taxon>
        <taxon>Basidiomycota</taxon>
        <taxon>Agaricomycotina</taxon>
        <taxon>Tremellomycetes</taxon>
        <taxon>Tremellales</taxon>
        <taxon>Cryptococcaceae</taxon>
        <taxon>Kwoniella</taxon>
    </lineage>
</organism>
<feature type="compositionally biased region" description="Acidic residues" evidence="7">
    <location>
        <begin position="1039"/>
        <end position="1058"/>
    </location>
</feature>
<evidence type="ECO:0000259" key="8">
    <source>
        <dbReference type="SMART" id="SM01264"/>
    </source>
</evidence>
<dbReference type="EMBL" id="JBCAWK010000005">
    <property type="protein sequence ID" value="KAK8858824.1"/>
    <property type="molecule type" value="Genomic_DNA"/>
</dbReference>
<dbReference type="Pfam" id="PF08367">
    <property type="entry name" value="M16C_assoc"/>
    <property type="match status" value="1"/>
</dbReference>
<proteinExistence type="inferred from homology"/>
<dbReference type="SUPFAM" id="SSF63411">
    <property type="entry name" value="LuxS/MPP-like metallohydrolase"/>
    <property type="match status" value="4"/>
</dbReference>
<evidence type="ECO:0000256" key="6">
    <source>
        <dbReference type="ARBA" id="ARBA00045897"/>
    </source>
</evidence>
<dbReference type="InterPro" id="IPR013578">
    <property type="entry name" value="Peptidase_M16C_assoc"/>
</dbReference>
<reference evidence="9 10" key="1">
    <citation type="journal article" date="2024" name="bioRxiv">
        <title>Comparative genomics of Cryptococcus and Kwoniella reveals pathogenesis evolution and contrasting karyotype dynamics via intercentromeric recombination or chromosome fusion.</title>
        <authorList>
            <person name="Coelho M.A."/>
            <person name="David-Palma M."/>
            <person name="Shea T."/>
            <person name="Bowers K."/>
            <person name="McGinley-Smith S."/>
            <person name="Mohammad A.W."/>
            <person name="Gnirke A."/>
            <person name="Yurkov A.M."/>
            <person name="Nowrousian M."/>
            <person name="Sun S."/>
            <person name="Cuomo C.A."/>
            <person name="Heitman J."/>
        </authorList>
    </citation>
    <scope>NUCLEOTIDE SEQUENCE [LARGE SCALE GENOMIC DNA]</scope>
    <source>
        <strain evidence="9 10">CBS 13917</strain>
    </source>
</reference>
<dbReference type="FunFam" id="3.30.830.10:FF:000015">
    <property type="entry name" value="Putative zinc metalloprotease"/>
    <property type="match status" value="1"/>
</dbReference>
<protein>
    <recommendedName>
        <fullName evidence="4">Presequence protease, mitochondrial</fullName>
    </recommendedName>
    <alternativeName>
        <fullName evidence="5">Pitrilysin metalloproteinase</fullName>
    </alternativeName>
</protein>
<dbReference type="PANTHER" id="PTHR43016:SF16">
    <property type="entry name" value="METALLOPROTEASE, PUTATIVE (AFU_ORTHOLOGUE AFUA_4G07610)-RELATED"/>
    <property type="match status" value="1"/>
</dbReference>
<dbReference type="InterPro" id="IPR007863">
    <property type="entry name" value="Peptidase_M16_C"/>
</dbReference>
<dbReference type="FunFam" id="3.30.830.10:FF:000031">
    <property type="entry name" value="Putative zinc metalloprotease"/>
    <property type="match status" value="1"/>
</dbReference>
<dbReference type="GO" id="GO:0006508">
    <property type="term" value="P:proteolysis"/>
    <property type="evidence" value="ECO:0007669"/>
    <property type="project" value="InterPro"/>
</dbReference>
<dbReference type="Pfam" id="PF00675">
    <property type="entry name" value="Peptidase_M16"/>
    <property type="match status" value="1"/>
</dbReference>
<evidence type="ECO:0000256" key="2">
    <source>
        <dbReference type="ARBA" id="ARBA00007575"/>
    </source>
</evidence>
<dbReference type="Proteomes" id="UP001388673">
    <property type="component" value="Unassembled WGS sequence"/>
</dbReference>
<dbReference type="InterPro" id="IPR011765">
    <property type="entry name" value="Pept_M16_N"/>
</dbReference>
<evidence type="ECO:0000256" key="4">
    <source>
        <dbReference type="ARBA" id="ARBA00020167"/>
    </source>
</evidence>
<gene>
    <name evidence="9" type="ORF">IAR55_003054</name>
</gene>
<feature type="compositionally biased region" description="Basic and acidic residues" evidence="7">
    <location>
        <begin position="1024"/>
        <end position="1038"/>
    </location>
</feature>
<accession>A0AAW0YZP9</accession>
<dbReference type="Pfam" id="PF05193">
    <property type="entry name" value="Peptidase_M16_C"/>
    <property type="match status" value="1"/>
</dbReference>
<dbReference type="GO" id="GO:0005758">
    <property type="term" value="C:mitochondrial intermembrane space"/>
    <property type="evidence" value="ECO:0007669"/>
    <property type="project" value="UniProtKB-SubCell"/>
</dbReference>
<dbReference type="FunFam" id="3.30.830.10:FF:000036">
    <property type="entry name" value="Putative zinc metalloprotease"/>
    <property type="match status" value="1"/>
</dbReference>
<feature type="domain" description="Peptidase M16C associated" evidence="8">
    <location>
        <begin position="479"/>
        <end position="740"/>
    </location>
</feature>
<dbReference type="GO" id="GO:0046872">
    <property type="term" value="F:metal ion binding"/>
    <property type="evidence" value="ECO:0007669"/>
    <property type="project" value="InterPro"/>
</dbReference>
<dbReference type="KEGG" id="kne:92180312"/>
<sequence length="1068" mass="117494">MVSTNPGLPAPSDQGNFKLLQSFPIKYAPITVSKWRSEKTGLTVVLGSHQAPITNGYFAVASEIFDDTGRPHTLEHLIFLGSKAYPYKGVLDQLANRAGSNGTNAWTANDHTAYTIATAGSEGFLKMLPVYVDHILHPTITDAGFVTEVYHINGAGEDAGVVYSEMQARENTAGDLMALQAQRTVYPSTSAYRSETGGLMHKLRVLTAQQIREYHAKYYQPYNLCLVIDGSVPIPELFDILNNQVDPMILEQQKASSAQSILPPDWKRPFVETATAQPFSITETITKVVEFMEEDESVGEVAITYLGAAPADYRTNTALSILGTYLTHSATSPLSKEFIEIPKPYCTSFSFYSSDRVNKNELQVDISDIPAKHLEVMADLFKESLKKIVQKEGIDMDRMGRVLRRDKRKLLDYMESRVTDVLADAVIGDFLYGEKDGADLAPAFNDLEDYAALEARKEEDWISLLDKYYASAPSVTIIGKPSAALSAKIEKEENDRIAQRKSELGEEKLKELEKKLEDAKAESNIPPPKEMISDFPITDPAGLTWVPVETAINNVAGEKVRSDHGEVQRHIDGDAVELPYQVHFSHVKSNFVVVNALFDTINLPMHLRPYLTIFQNALFSLGIKRADGTELSHEEVVNQLNDLTVSQQTHFEFKGSFAEVLCVSLKVQKTQYGEAVEWLRDLMTGAVFSKERLAVIVAKLMQELPTEKRDGNTVAVTWANQLAYDSNKSSSQSCDLLNRLEFIPAAADMLEKEPETLIMHMEDLRAYLLEPSTLRVSVIGDIMSLEKPRSTLAKSFLPIKDATPLAPLSTSRETLSALGLSPSKKCIVVPMPAIEGSYSTHFGKGPAGYDHPDLPALRLAAAVLNALESYLWKSIRGSGLAYGAHVIVYPEAGLVGFNVYRSPNAMLAFEAAGKIMRGLVDGSTEMDQDIVDGARSAMTYGLARKSETVLEAAGTAYLNEVLKGVGKDHDQEMLKKLPSITIQQVRDAIAKYFSPLFNSDTAMGAVAVSTSKATEVEEGFKKLGFETERKEMPILKGDDESEMGSEDEEMGSENESDGEIASGSDTGR</sequence>
<dbReference type="InterPro" id="IPR011249">
    <property type="entry name" value="Metalloenz_LuxS/M16"/>
</dbReference>